<dbReference type="AlphaFoldDB" id="A0A1H4MAG7"/>
<keyword evidence="2" id="KW-0274">FAD</keyword>
<evidence type="ECO:0000256" key="2">
    <source>
        <dbReference type="ARBA" id="ARBA00022827"/>
    </source>
</evidence>
<organism evidence="4 5">
    <name type="scientific">Nitratireductor aquibiodomus</name>
    <dbReference type="NCBI Taxonomy" id="204799"/>
    <lineage>
        <taxon>Bacteria</taxon>
        <taxon>Pseudomonadati</taxon>
        <taxon>Pseudomonadota</taxon>
        <taxon>Alphaproteobacteria</taxon>
        <taxon>Hyphomicrobiales</taxon>
        <taxon>Phyllobacteriaceae</taxon>
        <taxon>Nitratireductor</taxon>
    </lineage>
</organism>
<dbReference type="Gene3D" id="3.30.465.10">
    <property type="match status" value="1"/>
</dbReference>
<dbReference type="Proteomes" id="UP000199064">
    <property type="component" value="Unassembled WGS sequence"/>
</dbReference>
<dbReference type="Pfam" id="PF01565">
    <property type="entry name" value="FAD_binding_4"/>
    <property type="match status" value="1"/>
</dbReference>
<gene>
    <name evidence="4" type="ORF">SAMN05216452_3218</name>
</gene>
<dbReference type="PANTHER" id="PTHR11748:SF103">
    <property type="entry name" value="GLYCOLATE OXIDASE SUBUNIT GLCE"/>
    <property type="match status" value="1"/>
</dbReference>
<dbReference type="InterPro" id="IPR016169">
    <property type="entry name" value="FAD-bd_PCMH_sub2"/>
</dbReference>
<dbReference type="SUPFAM" id="SSF56176">
    <property type="entry name" value="FAD-binding/transporter-associated domain-like"/>
    <property type="match status" value="1"/>
</dbReference>
<dbReference type="EMBL" id="FNSL01000001">
    <property type="protein sequence ID" value="SEB79827.1"/>
    <property type="molecule type" value="Genomic_DNA"/>
</dbReference>
<proteinExistence type="predicted"/>
<name>A0A1H4MAG7_9HYPH</name>
<keyword evidence="1" id="KW-0285">Flavoprotein</keyword>
<dbReference type="InterPro" id="IPR036318">
    <property type="entry name" value="FAD-bd_PCMH-like_sf"/>
</dbReference>
<evidence type="ECO:0000256" key="1">
    <source>
        <dbReference type="ARBA" id="ARBA00022630"/>
    </source>
</evidence>
<evidence type="ECO:0000313" key="4">
    <source>
        <dbReference type="EMBL" id="SEB79827.1"/>
    </source>
</evidence>
<dbReference type="GO" id="GO:0071949">
    <property type="term" value="F:FAD binding"/>
    <property type="evidence" value="ECO:0007669"/>
    <property type="project" value="InterPro"/>
</dbReference>
<dbReference type="RefSeq" id="WP_090329457.1">
    <property type="nucleotide sequence ID" value="NZ_FNSL01000001.1"/>
</dbReference>
<keyword evidence="5" id="KW-1185">Reference proteome</keyword>
<dbReference type="InterPro" id="IPR016166">
    <property type="entry name" value="FAD-bd_PCMH"/>
</dbReference>
<dbReference type="GO" id="GO:0003824">
    <property type="term" value="F:catalytic activity"/>
    <property type="evidence" value="ECO:0007669"/>
    <property type="project" value="InterPro"/>
</dbReference>
<dbReference type="InterPro" id="IPR016164">
    <property type="entry name" value="FAD-linked_Oxase-like_C"/>
</dbReference>
<feature type="domain" description="FAD-binding PCMH-type" evidence="3">
    <location>
        <begin position="1"/>
        <end position="182"/>
    </location>
</feature>
<evidence type="ECO:0000313" key="5">
    <source>
        <dbReference type="Proteomes" id="UP000199064"/>
    </source>
</evidence>
<dbReference type="PROSITE" id="PS51387">
    <property type="entry name" value="FAD_PCMH"/>
    <property type="match status" value="1"/>
</dbReference>
<dbReference type="SUPFAM" id="SSF55103">
    <property type="entry name" value="FAD-linked oxidases, C-terminal domain"/>
    <property type="match status" value="1"/>
</dbReference>
<dbReference type="InterPro" id="IPR006094">
    <property type="entry name" value="Oxid_FAD_bind_N"/>
</dbReference>
<reference evidence="5" key="1">
    <citation type="submission" date="2016-10" db="EMBL/GenBank/DDBJ databases">
        <authorList>
            <person name="Varghese N."/>
            <person name="Submissions S."/>
        </authorList>
    </citation>
    <scope>NUCLEOTIDE SEQUENCE [LARGE SCALE GENOMIC DNA]</scope>
    <source>
        <strain evidence="5">ES.061</strain>
    </source>
</reference>
<accession>A0A1H4MAG7</accession>
<protein>
    <submittedName>
        <fullName evidence="4">Glycolate oxidase FAD binding subunit</fullName>
    </submittedName>
</protein>
<dbReference type="PANTHER" id="PTHR11748">
    <property type="entry name" value="D-LACTATE DEHYDROGENASE"/>
    <property type="match status" value="1"/>
</dbReference>
<sequence>MTEFLPNSAEEVLETIQWAVSEESPLEILGHGSKRGIGQPLQTEHTLDLSRLAGITLYEPEELVLSAKAGTPVAEIVAALREHNQELAFEPMDYGPLLGGEAGRGTLGGLLAANLSGPRRLKAGAARDHVLGVHAVSGRGEGFKSGGRVVKNVTGYDLSKGLAGSWGTLAVATDITMKVLPAAETETTLCIAGLEDAVATEAMATAMGSSAEVSGAAHLPEGVVGRFIDGAFSGGGQTVLRVEGFGPSVAYRIDLLARLLGGYCTIGTLEGDASRRLWREVRDCQPFADGTPAPVWRVSVTPSRGHELVDAYRRAAGANVYYDWQGGLIWMRMEADPEAEILRKMIAHFGGGHATLVRAPLAVRAATPVFEPQSPALAALSARLKEQFDPKGILNPGRMAFT</sequence>
<evidence type="ECO:0000259" key="3">
    <source>
        <dbReference type="PROSITE" id="PS51387"/>
    </source>
</evidence>